<name>A0AAW0XT52_CHEQU</name>
<proteinExistence type="predicted"/>
<comment type="caution">
    <text evidence="3">The sequence shown here is derived from an EMBL/GenBank/DDBJ whole genome shotgun (WGS) entry which is preliminary data.</text>
</comment>
<feature type="region of interest" description="Disordered" evidence="1">
    <location>
        <begin position="78"/>
        <end position="103"/>
    </location>
</feature>
<evidence type="ECO:0000313" key="3">
    <source>
        <dbReference type="EMBL" id="KAK8742386.1"/>
    </source>
</evidence>
<reference evidence="3 4" key="1">
    <citation type="journal article" date="2024" name="BMC Genomics">
        <title>Genome assembly of redclaw crayfish (Cherax quadricarinatus) provides insights into its immune adaptation and hypoxia tolerance.</title>
        <authorList>
            <person name="Liu Z."/>
            <person name="Zheng J."/>
            <person name="Li H."/>
            <person name="Fang K."/>
            <person name="Wang S."/>
            <person name="He J."/>
            <person name="Zhou D."/>
            <person name="Weng S."/>
            <person name="Chi M."/>
            <person name="Gu Z."/>
            <person name="He J."/>
            <person name="Li F."/>
            <person name="Wang M."/>
        </authorList>
    </citation>
    <scope>NUCLEOTIDE SEQUENCE [LARGE SCALE GENOMIC DNA]</scope>
    <source>
        <strain evidence="3">ZL_2023a</strain>
    </source>
</reference>
<gene>
    <name evidence="3" type="ORF">OTU49_001839</name>
</gene>
<organism evidence="3 4">
    <name type="scientific">Cherax quadricarinatus</name>
    <name type="common">Australian red claw crayfish</name>
    <dbReference type="NCBI Taxonomy" id="27406"/>
    <lineage>
        <taxon>Eukaryota</taxon>
        <taxon>Metazoa</taxon>
        <taxon>Ecdysozoa</taxon>
        <taxon>Arthropoda</taxon>
        <taxon>Crustacea</taxon>
        <taxon>Multicrustacea</taxon>
        <taxon>Malacostraca</taxon>
        <taxon>Eumalacostraca</taxon>
        <taxon>Eucarida</taxon>
        <taxon>Decapoda</taxon>
        <taxon>Pleocyemata</taxon>
        <taxon>Astacidea</taxon>
        <taxon>Parastacoidea</taxon>
        <taxon>Parastacidae</taxon>
        <taxon>Cherax</taxon>
    </lineage>
</organism>
<keyword evidence="2" id="KW-0472">Membrane</keyword>
<keyword evidence="2" id="KW-1133">Transmembrane helix</keyword>
<keyword evidence="2" id="KW-0812">Transmembrane</keyword>
<keyword evidence="4" id="KW-1185">Reference proteome</keyword>
<feature type="transmembrane region" description="Helical" evidence="2">
    <location>
        <begin position="47"/>
        <end position="67"/>
    </location>
</feature>
<sequence length="103" mass="11516">MPSYSGVPRTPKHDMCNSDVPVRIALYRCSTIECTGMPIQHTHTHTLNILPGMFISLTIITTAYIFITSYNLTGENSDMYGKTKRASGRVQKRLSRHGDQVSV</sequence>
<evidence type="ECO:0000313" key="4">
    <source>
        <dbReference type="Proteomes" id="UP001445076"/>
    </source>
</evidence>
<evidence type="ECO:0000256" key="1">
    <source>
        <dbReference type="SAM" id="MobiDB-lite"/>
    </source>
</evidence>
<protein>
    <submittedName>
        <fullName evidence="3">Uncharacterized protein</fullName>
    </submittedName>
</protein>
<feature type="compositionally biased region" description="Basic residues" evidence="1">
    <location>
        <begin position="82"/>
        <end position="95"/>
    </location>
</feature>
<dbReference type="AlphaFoldDB" id="A0AAW0XT52"/>
<accession>A0AAW0XT52</accession>
<dbReference type="Proteomes" id="UP001445076">
    <property type="component" value="Unassembled WGS sequence"/>
</dbReference>
<dbReference type="EMBL" id="JARKIK010000028">
    <property type="protein sequence ID" value="KAK8742386.1"/>
    <property type="molecule type" value="Genomic_DNA"/>
</dbReference>
<evidence type="ECO:0000256" key="2">
    <source>
        <dbReference type="SAM" id="Phobius"/>
    </source>
</evidence>